<evidence type="ECO:0000313" key="2">
    <source>
        <dbReference type="EMBL" id="GMI22152.1"/>
    </source>
</evidence>
<name>A0ABQ6M9R1_9STRA</name>
<gene>
    <name evidence="2" type="ORF">TeGR_g9137</name>
</gene>
<protein>
    <submittedName>
        <fullName evidence="2">Uncharacterized protein</fullName>
    </submittedName>
</protein>
<feature type="transmembrane region" description="Helical" evidence="1">
    <location>
        <begin position="122"/>
        <end position="143"/>
    </location>
</feature>
<evidence type="ECO:0000313" key="3">
    <source>
        <dbReference type="Proteomes" id="UP001165060"/>
    </source>
</evidence>
<dbReference type="EMBL" id="BRYB01002586">
    <property type="protein sequence ID" value="GMI22152.1"/>
    <property type="molecule type" value="Genomic_DNA"/>
</dbReference>
<keyword evidence="1" id="KW-0812">Transmembrane</keyword>
<proteinExistence type="predicted"/>
<sequence>MHIPYAKPVEEIEVIPMNGDATRVSVQNTLRYKPKNAQEFDSDKMQLAMLTHLSYACYEEWDLASDTADFPLSPECLQEMKDYLSLEWAGERRHAGSEALDKAKHWKQPVHKKTTLLGDVTWVHWVGIASMIIGVLLIASSYFDEFFPKEKFKGFKTKAELKKEKRMLAGNNNNSKKGKRD</sequence>
<comment type="caution">
    <text evidence="2">The sequence shown here is derived from an EMBL/GenBank/DDBJ whole genome shotgun (WGS) entry which is preliminary data.</text>
</comment>
<reference evidence="2 3" key="1">
    <citation type="journal article" date="2023" name="Commun. Biol.">
        <title>Genome analysis of Parmales, the sister group of diatoms, reveals the evolutionary specialization of diatoms from phago-mixotrophs to photoautotrophs.</title>
        <authorList>
            <person name="Ban H."/>
            <person name="Sato S."/>
            <person name="Yoshikawa S."/>
            <person name="Yamada K."/>
            <person name="Nakamura Y."/>
            <person name="Ichinomiya M."/>
            <person name="Sato N."/>
            <person name="Blanc-Mathieu R."/>
            <person name="Endo H."/>
            <person name="Kuwata A."/>
            <person name="Ogata H."/>
        </authorList>
    </citation>
    <scope>NUCLEOTIDE SEQUENCE [LARGE SCALE GENOMIC DNA]</scope>
</reference>
<keyword evidence="1" id="KW-0472">Membrane</keyword>
<keyword evidence="1" id="KW-1133">Transmembrane helix</keyword>
<organism evidence="2 3">
    <name type="scientific">Tetraparma gracilis</name>
    <dbReference type="NCBI Taxonomy" id="2962635"/>
    <lineage>
        <taxon>Eukaryota</taxon>
        <taxon>Sar</taxon>
        <taxon>Stramenopiles</taxon>
        <taxon>Ochrophyta</taxon>
        <taxon>Bolidophyceae</taxon>
        <taxon>Parmales</taxon>
        <taxon>Triparmaceae</taxon>
        <taxon>Tetraparma</taxon>
    </lineage>
</organism>
<accession>A0ABQ6M9R1</accession>
<keyword evidence="3" id="KW-1185">Reference proteome</keyword>
<dbReference type="Proteomes" id="UP001165060">
    <property type="component" value="Unassembled WGS sequence"/>
</dbReference>
<evidence type="ECO:0000256" key="1">
    <source>
        <dbReference type="SAM" id="Phobius"/>
    </source>
</evidence>